<dbReference type="STRING" id="512763.DC20_09685"/>
<evidence type="ECO:0000313" key="2">
    <source>
        <dbReference type="EMBL" id="ALI99196.1"/>
    </source>
</evidence>
<dbReference type="AlphaFoldDB" id="A0A0P0CRX1"/>
<evidence type="ECO:0000256" key="1">
    <source>
        <dbReference type="SAM" id="Phobius"/>
    </source>
</evidence>
<evidence type="ECO:0000313" key="3">
    <source>
        <dbReference type="Proteomes" id="UP000061382"/>
    </source>
</evidence>
<reference evidence="2 3" key="1">
    <citation type="submission" date="2015-08" db="EMBL/GenBank/DDBJ databases">
        <title>Complete genome sequence of Rufibacter tibetensis strain 1351t, a radiation-resistant bacterium from tibet plateau.</title>
        <authorList>
            <person name="Dai J."/>
        </authorList>
    </citation>
    <scope>NUCLEOTIDE SEQUENCE [LARGE SCALE GENOMIC DNA]</scope>
    <source>
        <strain evidence="2 3">1351</strain>
    </source>
</reference>
<dbReference type="RefSeq" id="WP_062543651.1">
    <property type="nucleotide sequence ID" value="NZ_CP012643.1"/>
</dbReference>
<sequence>MNFIRGMLLLTGLVILLIIALLQFTGDGLVHSYIWLMLGFFVFVTCFSHYVANLGLRHDSENLHAYYFASMGIRMVLSIIVVFVYRYFHEEQVVQFVINFFVLYFIYTAFEIYALLSNLRRNSKKHA</sequence>
<dbReference type="PATRIC" id="fig|512763.3.peg.2137"/>
<feature type="transmembrane region" description="Helical" evidence="1">
    <location>
        <begin position="64"/>
        <end position="88"/>
    </location>
</feature>
<name>A0A0P0CRX1_9BACT</name>
<gene>
    <name evidence="2" type="ORF">DC20_09685</name>
</gene>
<keyword evidence="3" id="KW-1185">Reference proteome</keyword>
<proteinExistence type="predicted"/>
<dbReference type="KEGG" id="rti:DC20_09685"/>
<keyword evidence="1" id="KW-0472">Membrane</keyword>
<feature type="transmembrane region" description="Helical" evidence="1">
    <location>
        <begin position="32"/>
        <end position="52"/>
    </location>
</feature>
<keyword evidence="1" id="KW-0812">Transmembrane</keyword>
<dbReference type="EMBL" id="CP012643">
    <property type="protein sequence ID" value="ALI99196.1"/>
    <property type="molecule type" value="Genomic_DNA"/>
</dbReference>
<accession>A0A0P0CRX1</accession>
<feature type="transmembrane region" description="Helical" evidence="1">
    <location>
        <begin position="7"/>
        <end position="26"/>
    </location>
</feature>
<keyword evidence="1" id="KW-1133">Transmembrane helix</keyword>
<organism evidence="2 3">
    <name type="scientific">Rufibacter tibetensis</name>
    <dbReference type="NCBI Taxonomy" id="512763"/>
    <lineage>
        <taxon>Bacteria</taxon>
        <taxon>Pseudomonadati</taxon>
        <taxon>Bacteroidota</taxon>
        <taxon>Cytophagia</taxon>
        <taxon>Cytophagales</taxon>
        <taxon>Hymenobacteraceae</taxon>
        <taxon>Rufibacter</taxon>
    </lineage>
</organism>
<feature type="transmembrane region" description="Helical" evidence="1">
    <location>
        <begin position="94"/>
        <end position="116"/>
    </location>
</feature>
<protein>
    <submittedName>
        <fullName evidence="2">Uncharacterized protein</fullName>
    </submittedName>
</protein>
<dbReference type="Proteomes" id="UP000061382">
    <property type="component" value="Chromosome"/>
</dbReference>